<feature type="region of interest" description="Disordered" evidence="1">
    <location>
        <begin position="87"/>
        <end position="107"/>
    </location>
</feature>
<reference evidence="2" key="1">
    <citation type="submission" date="2020-06" db="EMBL/GenBank/DDBJ databases">
        <authorList>
            <person name="Li T."/>
            <person name="Hu X."/>
            <person name="Zhang T."/>
            <person name="Song X."/>
            <person name="Zhang H."/>
            <person name="Dai N."/>
            <person name="Sheng W."/>
            <person name="Hou X."/>
            <person name="Wei L."/>
        </authorList>
    </citation>
    <scope>NUCLEOTIDE SEQUENCE</scope>
    <source>
        <strain evidence="2">3651</strain>
        <tissue evidence="2">Leaf</tissue>
    </source>
</reference>
<organism evidence="2 3">
    <name type="scientific">Sesamum alatum</name>
    <dbReference type="NCBI Taxonomy" id="300844"/>
    <lineage>
        <taxon>Eukaryota</taxon>
        <taxon>Viridiplantae</taxon>
        <taxon>Streptophyta</taxon>
        <taxon>Embryophyta</taxon>
        <taxon>Tracheophyta</taxon>
        <taxon>Spermatophyta</taxon>
        <taxon>Magnoliopsida</taxon>
        <taxon>eudicotyledons</taxon>
        <taxon>Gunneridae</taxon>
        <taxon>Pentapetalae</taxon>
        <taxon>asterids</taxon>
        <taxon>lamiids</taxon>
        <taxon>Lamiales</taxon>
        <taxon>Pedaliaceae</taxon>
        <taxon>Sesamum</taxon>
    </lineage>
</organism>
<evidence type="ECO:0000256" key="1">
    <source>
        <dbReference type="SAM" id="MobiDB-lite"/>
    </source>
</evidence>
<sequence>MTKGLKSPEKKFLDENQKGFKKKKKTFLMDMKIKRVSRKKRKNLDKENAGSSGDSGFDPLTELFRAGLALGRTRIQQMSCHVADGVEGLNKAGGTRARPANTLSPED</sequence>
<reference evidence="2" key="2">
    <citation type="journal article" date="2024" name="Plant">
        <title>Genomic evolution and insights into agronomic trait innovations of Sesamum species.</title>
        <authorList>
            <person name="Miao H."/>
            <person name="Wang L."/>
            <person name="Qu L."/>
            <person name="Liu H."/>
            <person name="Sun Y."/>
            <person name="Le M."/>
            <person name="Wang Q."/>
            <person name="Wei S."/>
            <person name="Zheng Y."/>
            <person name="Lin W."/>
            <person name="Duan Y."/>
            <person name="Cao H."/>
            <person name="Xiong S."/>
            <person name="Wang X."/>
            <person name="Wei L."/>
            <person name="Li C."/>
            <person name="Ma Q."/>
            <person name="Ju M."/>
            <person name="Zhao R."/>
            <person name="Li G."/>
            <person name="Mu C."/>
            <person name="Tian Q."/>
            <person name="Mei H."/>
            <person name="Zhang T."/>
            <person name="Gao T."/>
            <person name="Zhang H."/>
        </authorList>
    </citation>
    <scope>NUCLEOTIDE SEQUENCE</scope>
    <source>
        <strain evidence="2">3651</strain>
    </source>
</reference>
<dbReference type="AlphaFoldDB" id="A0AAE1XVV5"/>
<accession>A0AAE1XVV5</accession>
<gene>
    <name evidence="2" type="ORF">Salat_2314600</name>
</gene>
<comment type="caution">
    <text evidence="2">The sequence shown here is derived from an EMBL/GenBank/DDBJ whole genome shotgun (WGS) entry which is preliminary data.</text>
</comment>
<name>A0AAE1XVV5_9LAMI</name>
<evidence type="ECO:0000313" key="3">
    <source>
        <dbReference type="Proteomes" id="UP001293254"/>
    </source>
</evidence>
<protein>
    <submittedName>
        <fullName evidence="2">Uncharacterized protein</fullName>
    </submittedName>
</protein>
<evidence type="ECO:0000313" key="2">
    <source>
        <dbReference type="EMBL" id="KAK4419018.1"/>
    </source>
</evidence>
<keyword evidence="3" id="KW-1185">Reference proteome</keyword>
<feature type="compositionally biased region" description="Basic residues" evidence="1">
    <location>
        <begin position="34"/>
        <end position="43"/>
    </location>
</feature>
<feature type="region of interest" description="Disordered" evidence="1">
    <location>
        <begin position="34"/>
        <end position="57"/>
    </location>
</feature>
<proteinExistence type="predicted"/>
<dbReference type="Proteomes" id="UP001293254">
    <property type="component" value="Unassembled WGS sequence"/>
</dbReference>
<dbReference type="EMBL" id="JACGWO010000009">
    <property type="protein sequence ID" value="KAK4419018.1"/>
    <property type="molecule type" value="Genomic_DNA"/>
</dbReference>